<keyword evidence="7 8" id="KW-0472">Membrane</keyword>
<feature type="transmembrane region" description="Helical" evidence="8">
    <location>
        <begin position="414"/>
        <end position="434"/>
    </location>
</feature>
<organism evidence="10 11">
    <name type="scientific">Nonomuraea angiospora</name>
    <dbReference type="NCBI Taxonomy" id="46172"/>
    <lineage>
        <taxon>Bacteria</taxon>
        <taxon>Bacillati</taxon>
        <taxon>Actinomycetota</taxon>
        <taxon>Actinomycetes</taxon>
        <taxon>Streptosporangiales</taxon>
        <taxon>Streptosporangiaceae</taxon>
        <taxon>Nonomuraea</taxon>
    </lineage>
</organism>
<feature type="transmembrane region" description="Helical" evidence="8">
    <location>
        <begin position="68"/>
        <end position="85"/>
    </location>
</feature>
<feature type="transmembrane region" description="Helical" evidence="8">
    <location>
        <begin position="92"/>
        <end position="111"/>
    </location>
</feature>
<dbReference type="InterPro" id="IPR004638">
    <property type="entry name" value="EmrB-like"/>
</dbReference>
<keyword evidence="11" id="KW-1185">Reference proteome</keyword>
<feature type="transmembrane region" description="Helical" evidence="8">
    <location>
        <begin position="241"/>
        <end position="258"/>
    </location>
</feature>
<keyword evidence="4" id="KW-1003">Cell membrane</keyword>
<evidence type="ECO:0000256" key="2">
    <source>
        <dbReference type="ARBA" id="ARBA00008537"/>
    </source>
</evidence>
<dbReference type="Gene3D" id="1.20.1720.10">
    <property type="entry name" value="Multidrug resistance protein D"/>
    <property type="match status" value="1"/>
</dbReference>
<dbReference type="SUPFAM" id="SSF103473">
    <property type="entry name" value="MFS general substrate transporter"/>
    <property type="match status" value="1"/>
</dbReference>
<keyword evidence="3" id="KW-0813">Transport</keyword>
<keyword evidence="6 8" id="KW-1133">Transmembrane helix</keyword>
<evidence type="ECO:0000256" key="7">
    <source>
        <dbReference type="ARBA" id="ARBA00023136"/>
    </source>
</evidence>
<feature type="transmembrane region" description="Helical" evidence="8">
    <location>
        <begin position="117"/>
        <end position="139"/>
    </location>
</feature>
<comment type="caution">
    <text evidence="10">The sequence shown here is derived from an EMBL/GenBank/DDBJ whole genome shotgun (WGS) entry which is preliminary data.</text>
</comment>
<feature type="domain" description="Major facilitator superfamily (MFS) profile" evidence="9">
    <location>
        <begin position="26"/>
        <end position="463"/>
    </location>
</feature>
<dbReference type="PROSITE" id="PS50850">
    <property type="entry name" value="MFS"/>
    <property type="match status" value="1"/>
</dbReference>
<feature type="transmembrane region" description="Helical" evidence="8">
    <location>
        <begin position="279"/>
        <end position="302"/>
    </location>
</feature>
<evidence type="ECO:0000313" key="10">
    <source>
        <dbReference type="EMBL" id="MBE1581972.1"/>
    </source>
</evidence>
<evidence type="ECO:0000256" key="8">
    <source>
        <dbReference type="SAM" id="Phobius"/>
    </source>
</evidence>
<accession>A0ABR9LMZ0</accession>
<name>A0ABR9LMZ0_9ACTN</name>
<feature type="transmembrane region" description="Helical" evidence="8">
    <location>
        <begin position="209"/>
        <end position="229"/>
    </location>
</feature>
<keyword evidence="5 8" id="KW-0812">Transmembrane</keyword>
<dbReference type="NCBIfam" id="TIGR00711">
    <property type="entry name" value="efflux_EmrB"/>
    <property type="match status" value="1"/>
</dbReference>
<feature type="transmembrane region" description="Helical" evidence="8">
    <location>
        <begin position="342"/>
        <end position="361"/>
    </location>
</feature>
<dbReference type="Proteomes" id="UP000633509">
    <property type="component" value="Unassembled WGS sequence"/>
</dbReference>
<sequence length="473" mass="47738">MPTTRTACPTTTTTGDDRPSAFAGRALAAAVLGFFVITLDAVIVNVALPAIRHDVGGGITGLQWVVDGYTLMFAALLLSSGSLADRVGARRAFGIGVALFALASAACGLAPNLGALVAARLVQGAAAAVMMPSSMALIGHAYPDPVRRGRAVAVWAMGGAVASSCGPVLGGLLTMLSWRLIFFINLPVAAAALILLARTRRSPHRRVPFDWPGQVSAVLAMGGLTYGAIEAGAAGFAAPRVIAAFAVAGVALAAFLAAQAVRAHPMVPLDLFASRTATVSVVVGFAFIVGYYGLPFVMSLYLQQLRGLSALAAGAAFVPMMLIGAILTPFSARIAERIGTRALISTGLALMTAGLAILALVPASTPVWVLAALMVPIGLSGPLVMPPMTAALLNAVPPHRAGVAGGVFNTSRQVGGALAVAVFGALLAQPAGFLHGLRTSLLIAAAASLAAAAASLLLRPAPTATTGRTHDQP</sequence>
<feature type="transmembrane region" description="Helical" evidence="8">
    <location>
        <begin position="440"/>
        <end position="458"/>
    </location>
</feature>
<feature type="transmembrane region" description="Helical" evidence="8">
    <location>
        <begin position="26"/>
        <end position="48"/>
    </location>
</feature>
<evidence type="ECO:0000259" key="9">
    <source>
        <dbReference type="PROSITE" id="PS50850"/>
    </source>
</evidence>
<comment type="subcellular location">
    <subcellularLocation>
        <location evidence="1">Cell membrane</location>
        <topology evidence="1">Multi-pass membrane protein</topology>
    </subcellularLocation>
</comment>
<evidence type="ECO:0000313" key="11">
    <source>
        <dbReference type="Proteomes" id="UP000633509"/>
    </source>
</evidence>
<dbReference type="CDD" id="cd17321">
    <property type="entry name" value="MFS_MMR_MDR_like"/>
    <property type="match status" value="1"/>
</dbReference>
<comment type="similarity">
    <text evidence="2">Belongs to the major facilitator superfamily. EmrB family.</text>
</comment>
<dbReference type="InterPro" id="IPR011701">
    <property type="entry name" value="MFS"/>
</dbReference>
<dbReference type="PANTHER" id="PTHR42718:SF9">
    <property type="entry name" value="MAJOR FACILITATOR SUPERFAMILY MULTIDRUG TRANSPORTER MFSC"/>
    <property type="match status" value="1"/>
</dbReference>
<feature type="transmembrane region" description="Helical" evidence="8">
    <location>
        <begin position="308"/>
        <end position="330"/>
    </location>
</feature>
<proteinExistence type="inferred from homology"/>
<dbReference type="Pfam" id="PF07690">
    <property type="entry name" value="MFS_1"/>
    <property type="match status" value="1"/>
</dbReference>
<feature type="transmembrane region" description="Helical" evidence="8">
    <location>
        <begin position="367"/>
        <end position="393"/>
    </location>
</feature>
<evidence type="ECO:0000256" key="3">
    <source>
        <dbReference type="ARBA" id="ARBA00022448"/>
    </source>
</evidence>
<evidence type="ECO:0000256" key="4">
    <source>
        <dbReference type="ARBA" id="ARBA00022475"/>
    </source>
</evidence>
<gene>
    <name evidence="10" type="ORF">H4W80_000230</name>
</gene>
<dbReference type="Gene3D" id="1.20.1250.20">
    <property type="entry name" value="MFS general substrate transporter like domains"/>
    <property type="match status" value="1"/>
</dbReference>
<protein>
    <submittedName>
        <fullName evidence="10">EmrB/QacA subfamily drug resistance transporter</fullName>
    </submittedName>
</protein>
<dbReference type="RefSeq" id="WP_192783331.1">
    <property type="nucleotide sequence ID" value="NZ_JADBEK010000001.1"/>
</dbReference>
<evidence type="ECO:0000256" key="5">
    <source>
        <dbReference type="ARBA" id="ARBA00022692"/>
    </source>
</evidence>
<evidence type="ECO:0000256" key="1">
    <source>
        <dbReference type="ARBA" id="ARBA00004651"/>
    </source>
</evidence>
<evidence type="ECO:0000256" key="6">
    <source>
        <dbReference type="ARBA" id="ARBA00022989"/>
    </source>
</evidence>
<dbReference type="InterPro" id="IPR020846">
    <property type="entry name" value="MFS_dom"/>
</dbReference>
<feature type="transmembrane region" description="Helical" evidence="8">
    <location>
        <begin position="151"/>
        <end position="170"/>
    </location>
</feature>
<feature type="transmembrane region" description="Helical" evidence="8">
    <location>
        <begin position="176"/>
        <end position="197"/>
    </location>
</feature>
<dbReference type="EMBL" id="JADBEK010000001">
    <property type="protein sequence ID" value="MBE1581972.1"/>
    <property type="molecule type" value="Genomic_DNA"/>
</dbReference>
<dbReference type="InterPro" id="IPR036259">
    <property type="entry name" value="MFS_trans_sf"/>
</dbReference>
<dbReference type="PANTHER" id="PTHR42718">
    <property type="entry name" value="MAJOR FACILITATOR SUPERFAMILY MULTIDRUG TRANSPORTER MFSC"/>
    <property type="match status" value="1"/>
</dbReference>
<reference evidence="10 11" key="1">
    <citation type="submission" date="2020-10" db="EMBL/GenBank/DDBJ databases">
        <title>Sequencing the genomes of 1000 actinobacteria strains.</title>
        <authorList>
            <person name="Klenk H.-P."/>
        </authorList>
    </citation>
    <scope>NUCLEOTIDE SEQUENCE [LARGE SCALE GENOMIC DNA]</scope>
    <source>
        <strain evidence="10 11">DSM 43173</strain>
    </source>
</reference>